<feature type="domain" description="Fungal-type protein kinase" evidence="2">
    <location>
        <begin position="284"/>
        <end position="453"/>
    </location>
</feature>
<dbReference type="Gene3D" id="1.10.510.10">
    <property type="entry name" value="Transferase(Phosphotransferase) domain 1"/>
    <property type="match status" value="1"/>
</dbReference>
<dbReference type="Pfam" id="PF17667">
    <property type="entry name" value="Pkinase_fungal"/>
    <property type="match status" value="2"/>
</dbReference>
<sequence>MPFSKPHDTPTKRTQHTTTVRALFVEQQEKGVANAEQDTRLGDIASGLNNEQYEHLLAYAGSLNAGPQNVSLAPNVIPDTRKESSLSLHDSTPAHCRRIVNAAERAAFVDDPDRGQRRNRIAGDLAERVEYVSIETLNADLELEELYSVFESKYGTLFDDVSGLAPQMTATGLKYPAAAADEPDFAGLYSQDGTSRLFGESALTDYFQCLWEHLQNKRKDDWPNIEKKSTLELRDFQKTRVPGASQQPDGLFGEDELVDFSTASAIFEAKWASNDPKNIPDIILGQIGDYVLNVWNEQYARSYVPVIFLHGGMITLMIFTRSRVYVTSLGQICIGIHENYPDYKFIAKTMRRLWFYLTLSSAELGNICGAPYAQKHLQFTAGSAADHGRVERAISNKDGIVKLGKRIERPVHIIRRATYMYQCVYYDAGVKRNAILKLTWAPNYRLPEGAAYQIIGSACGDLIPKIYSSGILISDSFGYRLEYAIMEDCGETLEQYANRCCKSFGFECTSFYAKMVEVIGSISNCLAIAYSEGVLHRDISPGNIAINRAGAVKLIDWGCARLRINKVIPNLNAIAHKWSFSADQDPYMETRHDSLTGTHPSMSIQVLGNCTKRSLLHDLESVFFTAMYAMAVANGQVGSEAAQRPLGFRHLGHEETAALRIGCLVSAKNYCKRFGVFNCLDNVKHALDAMYYALFWQDNQFIGDDLIDYPNWHRPIKPKHVESFMDSDLFAKALMEDTEPVCDAMAAESSCENALQQMEIDSIGYQPANMHLVAEIAQKPTRPIKHAVANRRAANCRVSNRQTPIAQSPNVDIGEDQVTGQSDIKSEVNSGLQENISGGRTLRPTNNRKRQTGRKATTQAATEQQNRPMTRSCTHAAKKRKHI</sequence>
<dbReference type="Proteomes" id="UP000242474">
    <property type="component" value="Unassembled WGS sequence"/>
</dbReference>
<name>A0A2G5BG62_COERN</name>
<dbReference type="InterPro" id="IPR050235">
    <property type="entry name" value="CK1_Ser-Thr_kinase"/>
</dbReference>
<protein>
    <recommendedName>
        <fullName evidence="2">Fungal-type protein kinase domain-containing protein</fullName>
    </recommendedName>
</protein>
<evidence type="ECO:0000259" key="2">
    <source>
        <dbReference type="Pfam" id="PF17667"/>
    </source>
</evidence>
<evidence type="ECO:0000313" key="4">
    <source>
        <dbReference type="Proteomes" id="UP000242474"/>
    </source>
</evidence>
<dbReference type="EMBL" id="KZ303491">
    <property type="protein sequence ID" value="PIA18005.1"/>
    <property type="molecule type" value="Genomic_DNA"/>
</dbReference>
<proteinExistence type="predicted"/>
<organism evidence="3 4">
    <name type="scientific">Coemansia reversa (strain ATCC 12441 / NRRL 1564)</name>
    <dbReference type="NCBI Taxonomy" id="763665"/>
    <lineage>
        <taxon>Eukaryota</taxon>
        <taxon>Fungi</taxon>
        <taxon>Fungi incertae sedis</taxon>
        <taxon>Zoopagomycota</taxon>
        <taxon>Kickxellomycotina</taxon>
        <taxon>Kickxellomycetes</taxon>
        <taxon>Kickxellales</taxon>
        <taxon>Kickxellaceae</taxon>
        <taxon>Coemansia</taxon>
    </lineage>
</organism>
<dbReference type="InterPro" id="IPR040976">
    <property type="entry name" value="Pkinase_fungal"/>
</dbReference>
<dbReference type="STRING" id="763665.A0A2G5BG62"/>
<dbReference type="AlphaFoldDB" id="A0A2G5BG62"/>
<keyword evidence="4" id="KW-1185">Reference proteome</keyword>
<dbReference type="SUPFAM" id="SSF56112">
    <property type="entry name" value="Protein kinase-like (PK-like)"/>
    <property type="match status" value="1"/>
</dbReference>
<feature type="region of interest" description="Disordered" evidence="1">
    <location>
        <begin position="834"/>
        <end position="883"/>
    </location>
</feature>
<gene>
    <name evidence="3" type="ORF">COEREDRAFT_14046</name>
</gene>
<dbReference type="InterPro" id="IPR011009">
    <property type="entry name" value="Kinase-like_dom_sf"/>
</dbReference>
<reference evidence="3 4" key="1">
    <citation type="journal article" date="2015" name="Genome Biol. Evol.">
        <title>Phylogenomic analyses indicate that early fungi evolved digesting cell walls of algal ancestors of land plants.</title>
        <authorList>
            <person name="Chang Y."/>
            <person name="Wang S."/>
            <person name="Sekimoto S."/>
            <person name="Aerts A.L."/>
            <person name="Choi C."/>
            <person name="Clum A."/>
            <person name="LaButti K.M."/>
            <person name="Lindquist E.A."/>
            <person name="Yee Ngan C."/>
            <person name="Ohm R.A."/>
            <person name="Salamov A.A."/>
            <person name="Grigoriev I.V."/>
            <person name="Spatafora J.W."/>
            <person name="Berbee M.L."/>
        </authorList>
    </citation>
    <scope>NUCLEOTIDE SEQUENCE [LARGE SCALE GENOMIC DNA]</scope>
    <source>
        <strain evidence="3 4">NRRL 1564</strain>
    </source>
</reference>
<feature type="compositionally biased region" description="Polar residues" evidence="1">
    <location>
        <begin position="854"/>
        <end position="873"/>
    </location>
</feature>
<dbReference type="PANTHER" id="PTHR11909">
    <property type="entry name" value="CASEIN KINASE-RELATED"/>
    <property type="match status" value="1"/>
</dbReference>
<feature type="domain" description="Fungal-type protein kinase" evidence="2">
    <location>
        <begin position="530"/>
        <end position="628"/>
    </location>
</feature>
<accession>A0A2G5BG62</accession>
<evidence type="ECO:0000313" key="3">
    <source>
        <dbReference type="EMBL" id="PIA18005.1"/>
    </source>
</evidence>
<evidence type="ECO:0000256" key="1">
    <source>
        <dbReference type="SAM" id="MobiDB-lite"/>
    </source>
</evidence>
<dbReference type="OrthoDB" id="5592585at2759"/>